<dbReference type="CDD" id="cd00464">
    <property type="entry name" value="SK"/>
    <property type="match status" value="1"/>
</dbReference>
<comment type="function">
    <text evidence="11">Catalyzes the specific phosphorylation of the 3-hydroxyl group of shikimic acid using ATP as a cosubstrate.</text>
</comment>
<evidence type="ECO:0000256" key="8">
    <source>
        <dbReference type="ARBA" id="ARBA00022840"/>
    </source>
</evidence>
<feature type="binding site" evidence="11">
    <location>
        <begin position="14"/>
        <end position="19"/>
    </location>
    <ligand>
        <name>ATP</name>
        <dbReference type="ChEBI" id="CHEBI:30616"/>
    </ligand>
</feature>
<keyword evidence="11" id="KW-0460">Magnesium</keyword>
<dbReference type="EC" id="2.7.1.71" evidence="3 11"/>
<evidence type="ECO:0000256" key="5">
    <source>
        <dbReference type="ARBA" id="ARBA00022679"/>
    </source>
</evidence>
<comment type="similarity">
    <text evidence="2 11">Belongs to the shikimate kinase family.</text>
</comment>
<keyword evidence="5 11" id="KW-0808">Transferase</keyword>
<comment type="catalytic activity">
    <reaction evidence="10 11">
        <text>shikimate + ATP = 3-phosphoshikimate + ADP + H(+)</text>
        <dbReference type="Rhea" id="RHEA:13121"/>
        <dbReference type="ChEBI" id="CHEBI:15378"/>
        <dbReference type="ChEBI" id="CHEBI:30616"/>
        <dbReference type="ChEBI" id="CHEBI:36208"/>
        <dbReference type="ChEBI" id="CHEBI:145989"/>
        <dbReference type="ChEBI" id="CHEBI:456216"/>
        <dbReference type="EC" id="2.7.1.71"/>
    </reaction>
</comment>
<dbReference type="EMBL" id="SHNO01000001">
    <property type="protein sequence ID" value="MCX2978381.1"/>
    <property type="molecule type" value="Genomic_DNA"/>
</dbReference>
<feature type="binding site" evidence="11">
    <location>
        <position position="139"/>
    </location>
    <ligand>
        <name>substrate</name>
    </ligand>
</feature>
<evidence type="ECO:0000256" key="7">
    <source>
        <dbReference type="ARBA" id="ARBA00022777"/>
    </source>
</evidence>
<keyword evidence="9 11" id="KW-0057">Aromatic amino acid biosynthesis</keyword>
<dbReference type="InterPro" id="IPR027417">
    <property type="entry name" value="P-loop_NTPase"/>
</dbReference>
<evidence type="ECO:0000256" key="4">
    <source>
        <dbReference type="ARBA" id="ARBA00022605"/>
    </source>
</evidence>
<protein>
    <recommendedName>
        <fullName evidence="3 11">Shikimate kinase</fullName>
        <shortName evidence="11">SK</shortName>
        <ecNumber evidence="3 11">2.7.1.71</ecNumber>
    </recommendedName>
</protein>
<dbReference type="InterPro" id="IPR023000">
    <property type="entry name" value="Shikimate_kinase_CS"/>
</dbReference>
<dbReference type="HAMAP" id="MF_00109">
    <property type="entry name" value="Shikimate_kinase"/>
    <property type="match status" value="1"/>
</dbReference>
<dbReference type="InterPro" id="IPR000623">
    <property type="entry name" value="Shikimate_kinase/TSH1"/>
</dbReference>
<evidence type="ECO:0000256" key="3">
    <source>
        <dbReference type="ARBA" id="ARBA00012154"/>
    </source>
</evidence>
<evidence type="ECO:0000256" key="2">
    <source>
        <dbReference type="ARBA" id="ARBA00006997"/>
    </source>
</evidence>
<evidence type="ECO:0000256" key="9">
    <source>
        <dbReference type="ARBA" id="ARBA00023141"/>
    </source>
</evidence>
<dbReference type="SUPFAM" id="SSF52540">
    <property type="entry name" value="P-loop containing nucleoside triphosphate hydrolases"/>
    <property type="match status" value="1"/>
</dbReference>
<keyword evidence="11" id="KW-0479">Metal-binding</keyword>
<evidence type="ECO:0000313" key="13">
    <source>
        <dbReference type="Proteomes" id="UP001143304"/>
    </source>
</evidence>
<comment type="subcellular location">
    <subcellularLocation>
        <location evidence="11">Cytoplasm</location>
    </subcellularLocation>
</comment>
<evidence type="ECO:0000256" key="11">
    <source>
        <dbReference type="HAMAP-Rule" id="MF_00109"/>
    </source>
</evidence>
<dbReference type="Pfam" id="PF01202">
    <property type="entry name" value="SKI"/>
    <property type="match status" value="1"/>
</dbReference>
<feature type="binding site" evidence="11">
    <location>
        <position position="82"/>
    </location>
    <ligand>
        <name>substrate</name>
    </ligand>
</feature>
<dbReference type="PANTHER" id="PTHR21087">
    <property type="entry name" value="SHIKIMATE KINASE"/>
    <property type="match status" value="1"/>
</dbReference>
<dbReference type="NCBIfam" id="NF003456">
    <property type="entry name" value="PRK05057.1"/>
    <property type="match status" value="1"/>
</dbReference>
<evidence type="ECO:0000256" key="10">
    <source>
        <dbReference type="ARBA" id="ARBA00048567"/>
    </source>
</evidence>
<reference evidence="12" key="1">
    <citation type="submission" date="2019-02" db="EMBL/GenBank/DDBJ databases">
        <authorList>
            <person name="Li S.-H."/>
        </authorList>
    </citation>
    <scope>NUCLEOTIDE SEQUENCE</scope>
    <source>
        <strain evidence="12">IMCC11814</strain>
    </source>
</reference>
<gene>
    <name evidence="11 12" type="primary">aroK</name>
    <name evidence="12" type="ORF">EYC82_13520</name>
</gene>
<sequence length="172" mass="19479">MPVLHRVFLVGPMGAGKTTIGKYLAQHLKLQFSDTDTEIEERTGADIPWIFDVEGEEGFRDREQQVVAEMTEWDNLVLATGGGVVLRKENRTALAARGFVVYLYASVEEQARRTRRDRRRPLLQKGDPEEILGELMALRDPLYREIADHIIETDACSPKTVAQRLVKELTAT</sequence>
<dbReference type="PROSITE" id="PS01128">
    <property type="entry name" value="SHIKIMATE_KINASE"/>
    <property type="match status" value="1"/>
</dbReference>
<evidence type="ECO:0000256" key="1">
    <source>
        <dbReference type="ARBA" id="ARBA00004842"/>
    </source>
</evidence>
<organism evidence="12 13">
    <name type="scientific">Candidatus Marimicrobium litorale</name>
    <dbReference type="NCBI Taxonomy" id="2518991"/>
    <lineage>
        <taxon>Bacteria</taxon>
        <taxon>Pseudomonadati</taxon>
        <taxon>Pseudomonadota</taxon>
        <taxon>Gammaproteobacteria</taxon>
        <taxon>Cellvibrionales</taxon>
        <taxon>Halieaceae</taxon>
        <taxon>Marimicrobium</taxon>
    </lineage>
</organism>
<feature type="binding site" evidence="11">
    <location>
        <position position="36"/>
    </location>
    <ligand>
        <name>substrate</name>
    </ligand>
</feature>
<keyword evidence="7 11" id="KW-0418">Kinase</keyword>
<dbReference type="Proteomes" id="UP001143304">
    <property type="component" value="Unassembled WGS sequence"/>
</dbReference>
<feature type="binding site" evidence="11">
    <location>
        <position position="60"/>
    </location>
    <ligand>
        <name>substrate</name>
    </ligand>
</feature>
<dbReference type="PANTHER" id="PTHR21087:SF16">
    <property type="entry name" value="SHIKIMATE KINASE 1, CHLOROPLASTIC"/>
    <property type="match status" value="1"/>
</dbReference>
<accession>A0ABT3T7X6</accession>
<dbReference type="RefSeq" id="WP_279250076.1">
    <property type="nucleotide sequence ID" value="NZ_SHNO01000001.1"/>
</dbReference>
<comment type="caution">
    <text evidence="11">Lacks conserved residue(s) required for the propagation of feature annotation.</text>
</comment>
<keyword evidence="13" id="KW-1185">Reference proteome</keyword>
<comment type="caution">
    <text evidence="12">The sequence shown here is derived from an EMBL/GenBank/DDBJ whole genome shotgun (WGS) entry which is preliminary data.</text>
</comment>
<dbReference type="PRINTS" id="PR01100">
    <property type="entry name" value="SHIKIMTKNASE"/>
</dbReference>
<keyword evidence="4 11" id="KW-0028">Amino-acid biosynthesis</keyword>
<feature type="binding site" evidence="11">
    <location>
        <position position="18"/>
    </location>
    <ligand>
        <name>Mg(2+)</name>
        <dbReference type="ChEBI" id="CHEBI:18420"/>
    </ligand>
</feature>
<comment type="cofactor">
    <cofactor evidence="11">
        <name>Mg(2+)</name>
        <dbReference type="ChEBI" id="CHEBI:18420"/>
    </cofactor>
    <text evidence="11">Binds 1 Mg(2+) ion per subunit.</text>
</comment>
<dbReference type="GO" id="GO:0004765">
    <property type="term" value="F:shikimate kinase activity"/>
    <property type="evidence" value="ECO:0007669"/>
    <property type="project" value="UniProtKB-EC"/>
</dbReference>
<name>A0ABT3T7X6_9GAMM</name>
<keyword evidence="11" id="KW-0963">Cytoplasm</keyword>
<comment type="pathway">
    <text evidence="1 11">Metabolic intermediate biosynthesis; chorismate biosynthesis; chorismate from D-erythrose 4-phosphate and phosphoenolpyruvate: step 5/7.</text>
</comment>
<proteinExistence type="inferred from homology"/>
<evidence type="ECO:0000313" key="12">
    <source>
        <dbReference type="EMBL" id="MCX2978381.1"/>
    </source>
</evidence>
<keyword evidence="6 11" id="KW-0547">Nucleotide-binding</keyword>
<keyword evidence="8 11" id="KW-0067">ATP-binding</keyword>
<comment type="subunit">
    <text evidence="11">Monomer.</text>
</comment>
<dbReference type="InterPro" id="IPR031322">
    <property type="entry name" value="Shikimate/glucono_kinase"/>
</dbReference>
<feature type="binding site" evidence="11">
    <location>
        <position position="120"/>
    </location>
    <ligand>
        <name>ATP</name>
        <dbReference type="ChEBI" id="CHEBI:30616"/>
    </ligand>
</feature>
<evidence type="ECO:0000256" key="6">
    <source>
        <dbReference type="ARBA" id="ARBA00022741"/>
    </source>
</evidence>
<dbReference type="Gene3D" id="3.40.50.300">
    <property type="entry name" value="P-loop containing nucleotide triphosphate hydrolases"/>
    <property type="match status" value="1"/>
</dbReference>